<proteinExistence type="predicted"/>
<evidence type="ECO:0000256" key="3">
    <source>
        <dbReference type="ARBA" id="ARBA00023163"/>
    </source>
</evidence>
<evidence type="ECO:0000313" key="5">
    <source>
        <dbReference type="EMBL" id="MBC3794985.1"/>
    </source>
</evidence>
<dbReference type="PROSITE" id="PS01124">
    <property type="entry name" value="HTH_ARAC_FAMILY_2"/>
    <property type="match status" value="1"/>
</dbReference>
<dbReference type="Gene3D" id="1.10.10.60">
    <property type="entry name" value="Homeodomain-like"/>
    <property type="match status" value="1"/>
</dbReference>
<keyword evidence="1" id="KW-0805">Transcription regulation</keyword>
<dbReference type="InterPro" id="IPR009057">
    <property type="entry name" value="Homeodomain-like_sf"/>
</dbReference>
<dbReference type="Pfam" id="PF12833">
    <property type="entry name" value="HTH_18"/>
    <property type="match status" value="1"/>
</dbReference>
<comment type="caution">
    <text evidence="5">The sequence shown here is derived from an EMBL/GenBank/DDBJ whole genome shotgun (WGS) entry which is preliminary data.</text>
</comment>
<dbReference type="PANTHER" id="PTHR43280">
    <property type="entry name" value="ARAC-FAMILY TRANSCRIPTIONAL REGULATOR"/>
    <property type="match status" value="1"/>
</dbReference>
<dbReference type="EMBL" id="VFIA01000071">
    <property type="protein sequence ID" value="MBC3794985.1"/>
    <property type="molecule type" value="Genomic_DNA"/>
</dbReference>
<gene>
    <name evidence="5" type="ORF">FH603_5517</name>
</gene>
<reference evidence="5 6" key="1">
    <citation type="submission" date="2019-06" db="EMBL/GenBank/DDBJ databases">
        <title>Spirosoma utsteinense sp. nov. isolated from Antarctic ice-free soils.</title>
        <authorList>
            <person name="Tahon G."/>
        </authorList>
    </citation>
    <scope>NUCLEOTIDE SEQUENCE [LARGE SCALE GENOMIC DNA]</scope>
    <source>
        <strain evidence="5 6">LMG 31447</strain>
    </source>
</reference>
<keyword evidence="2" id="KW-0238">DNA-binding</keyword>
<organism evidence="5 6">
    <name type="scientific">Spirosoma utsteinense</name>
    <dbReference type="NCBI Taxonomy" id="2585773"/>
    <lineage>
        <taxon>Bacteria</taxon>
        <taxon>Pseudomonadati</taxon>
        <taxon>Bacteroidota</taxon>
        <taxon>Cytophagia</taxon>
        <taxon>Cytophagales</taxon>
        <taxon>Cytophagaceae</taxon>
        <taxon>Spirosoma</taxon>
    </lineage>
</organism>
<accession>A0ABR6WEK9</accession>
<dbReference type="InterPro" id="IPR018060">
    <property type="entry name" value="HTH_AraC"/>
</dbReference>
<sequence length="298" mass="34526">MPHTETIEELYKARKAWLPSNLRHELGHFNVFRLDDVGKGAKPSPYRKRDWYNITLVHGPGKYLYADKKIDVRKHALVFDNPQVPFGWEQRDRITGGFFCVFSPDFFHSLANPTQYSIFQPGGHALFELTAEEASQANLLFERMFSELRSDYLHKYDLLRALLLEVMHLAMKMAPNENLRTQVLTASQRITVSFLERLEQQFPIDSTEQAVSLRSAIDFAPRLNVHVNHLNRVVKETTGKTTTQIIAERILQEAKILLRNTPWSISEISYALGFGQPAHFNNFFRKHTESSPLTYRHV</sequence>
<dbReference type="RefSeq" id="WP_186742026.1">
    <property type="nucleotide sequence ID" value="NZ_VFIA01000071.1"/>
</dbReference>
<evidence type="ECO:0000313" key="6">
    <source>
        <dbReference type="Proteomes" id="UP000700732"/>
    </source>
</evidence>
<feature type="domain" description="HTH araC/xylS-type" evidence="4">
    <location>
        <begin position="196"/>
        <end position="298"/>
    </location>
</feature>
<protein>
    <submittedName>
        <fullName evidence="5">AraC-like DNA-binding protein</fullName>
    </submittedName>
</protein>
<evidence type="ECO:0000256" key="1">
    <source>
        <dbReference type="ARBA" id="ARBA00023015"/>
    </source>
</evidence>
<dbReference type="SMART" id="SM00342">
    <property type="entry name" value="HTH_ARAC"/>
    <property type="match status" value="1"/>
</dbReference>
<keyword evidence="3" id="KW-0804">Transcription</keyword>
<name>A0ABR6WEK9_9BACT</name>
<evidence type="ECO:0000256" key="2">
    <source>
        <dbReference type="ARBA" id="ARBA00023125"/>
    </source>
</evidence>
<dbReference type="PANTHER" id="PTHR43280:SF32">
    <property type="entry name" value="TRANSCRIPTIONAL REGULATORY PROTEIN"/>
    <property type="match status" value="1"/>
</dbReference>
<evidence type="ECO:0000259" key="4">
    <source>
        <dbReference type="PROSITE" id="PS01124"/>
    </source>
</evidence>
<keyword evidence="6" id="KW-1185">Reference proteome</keyword>
<dbReference type="Proteomes" id="UP000700732">
    <property type="component" value="Unassembled WGS sequence"/>
</dbReference>
<dbReference type="SUPFAM" id="SSF46689">
    <property type="entry name" value="Homeodomain-like"/>
    <property type="match status" value="1"/>
</dbReference>